<proteinExistence type="predicted"/>
<feature type="region of interest" description="Disordered" evidence="1">
    <location>
        <begin position="33"/>
        <end position="63"/>
    </location>
</feature>
<feature type="compositionally biased region" description="Basic and acidic residues" evidence="1">
    <location>
        <begin position="37"/>
        <end position="63"/>
    </location>
</feature>
<evidence type="ECO:0000313" key="5">
    <source>
        <dbReference type="Proteomes" id="UP000297914"/>
    </source>
</evidence>
<reference evidence="3 5" key="1">
    <citation type="submission" date="2018-06" db="EMBL/GenBank/DDBJ databases">
        <title>Occurrence of a novel blaKPC-2- and qnrS2- harbouring IncP6 plasmid from Aeromonas taiwanensis isolates recovered from the river sediments.</title>
        <authorList>
            <person name="Zheng B."/>
            <person name="Yu X."/>
            <person name="Xiao Y."/>
        </authorList>
    </citation>
    <scope>NUCLEOTIDE SEQUENCE [LARGE SCALE GENOMIC DNA]</scope>
    <source>
        <strain evidence="2 4">1713</strain>
        <strain evidence="3 5">198</strain>
    </source>
</reference>
<dbReference type="EMBL" id="QORK01000088">
    <property type="protein sequence ID" value="TFF72893.1"/>
    <property type="molecule type" value="Genomic_DNA"/>
</dbReference>
<organism evidence="3 5">
    <name type="scientific">Aeromonas taiwanensis</name>
    <dbReference type="NCBI Taxonomy" id="633417"/>
    <lineage>
        <taxon>Bacteria</taxon>
        <taxon>Pseudomonadati</taxon>
        <taxon>Pseudomonadota</taxon>
        <taxon>Gammaproteobacteria</taxon>
        <taxon>Aeromonadales</taxon>
        <taxon>Aeromonadaceae</taxon>
        <taxon>Aeromonas</taxon>
    </lineage>
</organism>
<keyword evidence="4" id="KW-1185">Reference proteome</keyword>
<evidence type="ECO:0000313" key="3">
    <source>
        <dbReference type="EMBL" id="TFF72893.1"/>
    </source>
</evidence>
<dbReference type="AlphaFoldDB" id="A0A5F0K1S6"/>
<gene>
    <name evidence="2" type="ORF">DRM93_21770</name>
    <name evidence="3" type="ORF">DRM94_21770</name>
</gene>
<evidence type="ECO:0000313" key="2">
    <source>
        <dbReference type="EMBL" id="TFF69890.1"/>
    </source>
</evidence>
<evidence type="ECO:0000313" key="4">
    <source>
        <dbReference type="Proteomes" id="UP000297720"/>
    </source>
</evidence>
<dbReference type="Proteomes" id="UP000297914">
    <property type="component" value="Unassembled WGS sequence"/>
</dbReference>
<dbReference type="EMBL" id="QORL01000088">
    <property type="protein sequence ID" value="TFF69890.1"/>
    <property type="molecule type" value="Genomic_DNA"/>
</dbReference>
<evidence type="ECO:0000256" key="1">
    <source>
        <dbReference type="SAM" id="MobiDB-lite"/>
    </source>
</evidence>
<feature type="non-terminal residue" evidence="3">
    <location>
        <position position="1"/>
    </location>
</feature>
<protein>
    <submittedName>
        <fullName evidence="3">Uncharacterized protein</fullName>
    </submittedName>
</protein>
<comment type="caution">
    <text evidence="3">The sequence shown here is derived from an EMBL/GenBank/DDBJ whole genome shotgun (WGS) entry which is preliminary data.</text>
</comment>
<dbReference type="Proteomes" id="UP000297720">
    <property type="component" value="Unassembled WGS sequence"/>
</dbReference>
<sequence>LAVMTCFQISLPTHNWDRAFFMGVFRIDAAAKGGGQLKERTEKGAPQERGARVEWRDDPRVRR</sequence>
<name>A0A5F0K1S6_9GAMM</name>
<accession>A0A5F0K1S6</accession>